<dbReference type="SUPFAM" id="SSF161098">
    <property type="entry name" value="MetI-like"/>
    <property type="match status" value="1"/>
</dbReference>
<keyword evidence="7 8" id="KW-0472">Membrane</keyword>
<evidence type="ECO:0000256" key="4">
    <source>
        <dbReference type="ARBA" id="ARBA00022505"/>
    </source>
</evidence>
<evidence type="ECO:0000256" key="1">
    <source>
        <dbReference type="ARBA" id="ARBA00004651"/>
    </source>
</evidence>
<keyword evidence="5 8" id="KW-0812">Transmembrane</keyword>
<dbReference type="EMBL" id="UOED01000090">
    <property type="protein sequence ID" value="VAV94449.1"/>
    <property type="molecule type" value="Genomic_DNA"/>
</dbReference>
<protein>
    <submittedName>
        <fullName evidence="10">Molybdenum ABC transporter permease protein ModB</fullName>
    </submittedName>
</protein>
<organism evidence="10">
    <name type="scientific">hydrothermal vent metagenome</name>
    <dbReference type="NCBI Taxonomy" id="652676"/>
    <lineage>
        <taxon>unclassified sequences</taxon>
        <taxon>metagenomes</taxon>
        <taxon>ecological metagenomes</taxon>
    </lineage>
</organism>
<evidence type="ECO:0000256" key="2">
    <source>
        <dbReference type="ARBA" id="ARBA00022448"/>
    </source>
</evidence>
<evidence type="ECO:0000256" key="8">
    <source>
        <dbReference type="SAM" id="Phobius"/>
    </source>
</evidence>
<gene>
    <name evidence="10" type="ORF">MNBD_ALPHA02-1832</name>
</gene>
<dbReference type="GO" id="GO:0005886">
    <property type="term" value="C:plasma membrane"/>
    <property type="evidence" value="ECO:0007669"/>
    <property type="project" value="UniProtKB-SubCell"/>
</dbReference>
<evidence type="ECO:0000256" key="7">
    <source>
        <dbReference type="ARBA" id="ARBA00023136"/>
    </source>
</evidence>
<accession>A0A3B0RRD8</accession>
<evidence type="ECO:0000256" key="3">
    <source>
        <dbReference type="ARBA" id="ARBA00022475"/>
    </source>
</evidence>
<dbReference type="PANTHER" id="PTHR30183">
    <property type="entry name" value="MOLYBDENUM TRANSPORT SYSTEM PERMEASE PROTEIN MODB"/>
    <property type="match status" value="1"/>
</dbReference>
<dbReference type="Pfam" id="PF00528">
    <property type="entry name" value="BPD_transp_1"/>
    <property type="match status" value="1"/>
</dbReference>
<feature type="transmembrane region" description="Helical" evidence="8">
    <location>
        <begin position="12"/>
        <end position="35"/>
    </location>
</feature>
<evidence type="ECO:0000256" key="6">
    <source>
        <dbReference type="ARBA" id="ARBA00022989"/>
    </source>
</evidence>
<comment type="subcellular location">
    <subcellularLocation>
        <location evidence="1">Cell membrane</location>
        <topology evidence="1">Multi-pass membrane protein</topology>
    </subcellularLocation>
</comment>
<keyword evidence="4" id="KW-0500">Molybdenum</keyword>
<dbReference type="CDD" id="cd06261">
    <property type="entry name" value="TM_PBP2"/>
    <property type="match status" value="1"/>
</dbReference>
<dbReference type="InterPro" id="IPR000515">
    <property type="entry name" value="MetI-like"/>
</dbReference>
<name>A0A3B0RRD8_9ZZZZ</name>
<keyword evidence="6 8" id="KW-1133">Transmembrane helix</keyword>
<dbReference type="PROSITE" id="PS50928">
    <property type="entry name" value="ABC_TM1"/>
    <property type="match status" value="1"/>
</dbReference>
<evidence type="ECO:0000313" key="10">
    <source>
        <dbReference type="EMBL" id="VAV94449.1"/>
    </source>
</evidence>
<dbReference type="GO" id="GO:0015098">
    <property type="term" value="F:molybdate ion transmembrane transporter activity"/>
    <property type="evidence" value="ECO:0007669"/>
    <property type="project" value="InterPro"/>
</dbReference>
<dbReference type="PANTHER" id="PTHR30183:SF8">
    <property type="entry name" value="MOLYBDENUM TRANSPORT SYSTEM PERMEASE"/>
    <property type="match status" value="1"/>
</dbReference>
<proteinExistence type="predicted"/>
<keyword evidence="3" id="KW-1003">Cell membrane</keyword>
<reference evidence="10" key="1">
    <citation type="submission" date="2018-06" db="EMBL/GenBank/DDBJ databases">
        <authorList>
            <person name="Zhirakovskaya E."/>
        </authorList>
    </citation>
    <scope>NUCLEOTIDE SEQUENCE</scope>
</reference>
<feature type="transmembrane region" description="Helical" evidence="8">
    <location>
        <begin position="89"/>
        <end position="109"/>
    </location>
</feature>
<dbReference type="InterPro" id="IPR035906">
    <property type="entry name" value="MetI-like_sf"/>
</dbReference>
<evidence type="ECO:0000256" key="5">
    <source>
        <dbReference type="ARBA" id="ARBA00022692"/>
    </source>
</evidence>
<sequence length="227" mass="24684">MDDFSISGLAPLLLSFKLAAVTTLLLILIATPFAWWLSQTKNSLKPLFEAVVALPLVLPPTVIGFYMLILLGPEGFIGRSWIGMGGDSLTFSFSGLVIASMVYSLPFVVQPLQNAFEGLGRHTLESAWTLGARPLEAFFSVVLPLSAKGYLTALVLGFAHTLGEFGIVLMVGGSIPGKTRVISIAIYDQVEMLNYSYAHKLSAGLLVLSLLLLLSVYLINHRWRIRT</sequence>
<dbReference type="Gene3D" id="1.10.3720.10">
    <property type="entry name" value="MetI-like"/>
    <property type="match status" value="1"/>
</dbReference>
<dbReference type="AlphaFoldDB" id="A0A3B0RRD8"/>
<evidence type="ECO:0000259" key="9">
    <source>
        <dbReference type="PROSITE" id="PS50928"/>
    </source>
</evidence>
<dbReference type="InterPro" id="IPR011867">
    <property type="entry name" value="ModB_ABC"/>
</dbReference>
<feature type="transmembrane region" description="Helical" evidence="8">
    <location>
        <begin position="201"/>
        <end position="219"/>
    </location>
</feature>
<keyword evidence="2" id="KW-0813">Transport</keyword>
<dbReference type="NCBIfam" id="TIGR02141">
    <property type="entry name" value="modB_ABC"/>
    <property type="match status" value="1"/>
</dbReference>
<feature type="transmembrane region" description="Helical" evidence="8">
    <location>
        <begin position="47"/>
        <end position="69"/>
    </location>
</feature>
<feature type="domain" description="ABC transmembrane type-1" evidence="9">
    <location>
        <begin position="12"/>
        <end position="218"/>
    </location>
</feature>